<comment type="caution">
    <text evidence="1">The sequence shown here is derived from an EMBL/GenBank/DDBJ whole genome shotgun (WGS) entry which is preliminary data.</text>
</comment>
<keyword evidence="2" id="KW-1185">Reference proteome</keyword>
<organism evidence="1 2">
    <name type="scientific">Paratrimastix pyriformis</name>
    <dbReference type="NCBI Taxonomy" id="342808"/>
    <lineage>
        <taxon>Eukaryota</taxon>
        <taxon>Metamonada</taxon>
        <taxon>Preaxostyla</taxon>
        <taxon>Paratrimastigidae</taxon>
        <taxon>Paratrimastix</taxon>
    </lineage>
</organism>
<dbReference type="Gene3D" id="3.80.10.10">
    <property type="entry name" value="Ribonuclease Inhibitor"/>
    <property type="match status" value="2"/>
</dbReference>
<accession>A0ABQ8UUK4</accession>
<gene>
    <name evidence="1" type="ORF">PAPYR_505</name>
</gene>
<name>A0ABQ8UUK4_9EUKA</name>
<reference evidence="1" key="1">
    <citation type="journal article" date="2022" name="bioRxiv">
        <title>Genomics of Preaxostyla Flagellates Illuminates Evolutionary Transitions and the Path Towards Mitochondrial Loss.</title>
        <authorList>
            <person name="Novak L.V.F."/>
            <person name="Treitli S.C."/>
            <person name="Pyrih J."/>
            <person name="Halakuc P."/>
            <person name="Pipaliya S.V."/>
            <person name="Vacek V."/>
            <person name="Brzon O."/>
            <person name="Soukal P."/>
            <person name="Eme L."/>
            <person name="Dacks J.B."/>
            <person name="Karnkowska A."/>
            <person name="Elias M."/>
            <person name="Hampl V."/>
        </authorList>
    </citation>
    <scope>NUCLEOTIDE SEQUENCE</scope>
    <source>
        <strain evidence="1">RCP-MX</strain>
    </source>
</reference>
<sequence length="595" mass="65222">MTFRGTPRVLSFDDKLEDSTLIPTADALAALIGPCKDLIKLSFRPPGDSPDRPSAYGCGFDEASCAGWVDEAFGGHNRLAVLEYLPTFYEPVIEHILRHLPGLCELNTGEVPITAALTTTIVRSCPRLQDLRTDAIGYEDDDVVPLLAPLVDLRRFHTLSRIFVPDGMNKLSHSVTAVGVVFLGTFPGDAFKPLAAHLTRLSLDVDDCESDNPEANIPGRFCLLAANRATLQRIKLDFKDLDAAGLAAMVGALNDLPRLTHLQIDWGALPPGSDSNVALLPGLHSQLERMALSFECDPEEKTPRPPLHIISDRLRRLDLGDIDPAVSGLTVDCPALVELRLPAVDTGGQVTLKCPRLRTLRDGPFWLNCFAPPMPDLETVSARVWDPIWLLDLWAVSPRLRSLEVHLAAVGRKMLPMLAAGAASLVELALELDLAQMPNPLVLRLPGRLESLRLSLRNVGAPLDLQVEAPRLRRSVIRSVFQEIKLKCRLLCPELTALEIEARGGHSQITMLEVDDRAQLRSLKMTPSLPRLAHLMLQISNAPSPLSLACPQLRILRLGWVGTEQKVLLACPLLEYCSNPVELAVSAPNLPPLRR</sequence>
<dbReference type="SUPFAM" id="SSF52047">
    <property type="entry name" value="RNI-like"/>
    <property type="match status" value="1"/>
</dbReference>
<evidence type="ECO:0000313" key="1">
    <source>
        <dbReference type="EMBL" id="KAJ4462533.1"/>
    </source>
</evidence>
<dbReference type="EMBL" id="JAPMOS010000002">
    <property type="protein sequence ID" value="KAJ4462533.1"/>
    <property type="molecule type" value="Genomic_DNA"/>
</dbReference>
<evidence type="ECO:0000313" key="2">
    <source>
        <dbReference type="Proteomes" id="UP001141327"/>
    </source>
</evidence>
<protein>
    <submittedName>
        <fullName evidence="1">Uncharacterized protein</fullName>
    </submittedName>
</protein>
<proteinExistence type="predicted"/>
<dbReference type="Proteomes" id="UP001141327">
    <property type="component" value="Unassembled WGS sequence"/>
</dbReference>
<dbReference type="InterPro" id="IPR032675">
    <property type="entry name" value="LRR_dom_sf"/>
</dbReference>